<keyword evidence="3" id="KW-1185">Reference proteome</keyword>
<proteinExistence type="predicted"/>
<evidence type="ECO:0000313" key="3">
    <source>
        <dbReference type="Proteomes" id="UP001208690"/>
    </source>
</evidence>
<reference evidence="2 3" key="1">
    <citation type="submission" date="2022-04" db="EMBL/GenBank/DDBJ databases">
        <title>Roseobacter sp. WL0113 is a bacterium isolated from neritic sediment.</title>
        <authorList>
            <person name="Wang L."/>
            <person name="He W."/>
            <person name="Zhang D.-F."/>
        </authorList>
    </citation>
    <scope>NUCLEOTIDE SEQUENCE [LARGE SCALE GENOMIC DNA]</scope>
    <source>
        <strain evidence="2 3">WL0113</strain>
    </source>
</reference>
<dbReference type="EMBL" id="JALIEB010000002">
    <property type="protein sequence ID" value="MCV3270818.1"/>
    <property type="molecule type" value="Genomic_DNA"/>
</dbReference>
<name>A0ABT3BCF8_9RHOB</name>
<keyword evidence="1" id="KW-1133">Transmembrane helix</keyword>
<dbReference type="Proteomes" id="UP001208690">
    <property type="component" value="Unassembled WGS sequence"/>
</dbReference>
<comment type="caution">
    <text evidence="2">The sequence shown here is derived from an EMBL/GenBank/DDBJ whole genome shotgun (WGS) entry which is preliminary data.</text>
</comment>
<evidence type="ECO:0000256" key="1">
    <source>
        <dbReference type="SAM" id="Phobius"/>
    </source>
</evidence>
<gene>
    <name evidence="2" type="ORF">MUB52_05195</name>
</gene>
<keyword evidence="1" id="KW-0812">Transmembrane</keyword>
<organism evidence="2 3">
    <name type="scientific">Roseobacter sinensis</name>
    <dbReference type="NCBI Taxonomy" id="2931391"/>
    <lineage>
        <taxon>Bacteria</taxon>
        <taxon>Pseudomonadati</taxon>
        <taxon>Pseudomonadota</taxon>
        <taxon>Alphaproteobacteria</taxon>
        <taxon>Rhodobacterales</taxon>
        <taxon>Roseobacteraceae</taxon>
        <taxon>Roseobacter</taxon>
    </lineage>
</organism>
<keyword evidence="1" id="KW-0472">Membrane</keyword>
<sequence>MQLLKHPILTHLIAAAVPLLMYFLWTDGDYEWRGLDLTAEINDRAEPRLLIPADYSQQPSVVYARGSVVNSVDPTSLPIPFKVRLTQIDSGSTDQHKIILLQDVRPLICQALSTEKCSDYRVVNLVLEATFPRGDLPATIEKMAPIPLSIS</sequence>
<protein>
    <submittedName>
        <fullName evidence="2">Uncharacterized protein</fullName>
    </submittedName>
</protein>
<accession>A0ABT3BCF8</accession>
<feature type="transmembrane region" description="Helical" evidence="1">
    <location>
        <begin position="6"/>
        <end position="25"/>
    </location>
</feature>
<dbReference type="RefSeq" id="WP_263843135.1">
    <property type="nucleotide sequence ID" value="NZ_JALIEB010000002.1"/>
</dbReference>
<evidence type="ECO:0000313" key="2">
    <source>
        <dbReference type="EMBL" id="MCV3270818.1"/>
    </source>
</evidence>